<proteinExistence type="predicted"/>
<keyword evidence="2" id="KW-1185">Reference proteome</keyword>
<organism evidence="1 2">
    <name type="scientific">Paenibacillus oenotherae</name>
    <dbReference type="NCBI Taxonomy" id="1435645"/>
    <lineage>
        <taxon>Bacteria</taxon>
        <taxon>Bacillati</taxon>
        <taxon>Bacillota</taxon>
        <taxon>Bacilli</taxon>
        <taxon>Bacillales</taxon>
        <taxon>Paenibacillaceae</taxon>
        <taxon>Paenibacillus</taxon>
    </lineage>
</organism>
<dbReference type="Proteomes" id="UP000812277">
    <property type="component" value="Unassembled WGS sequence"/>
</dbReference>
<evidence type="ECO:0000313" key="2">
    <source>
        <dbReference type="Proteomes" id="UP000812277"/>
    </source>
</evidence>
<evidence type="ECO:0000313" key="1">
    <source>
        <dbReference type="EMBL" id="MBW7474690.1"/>
    </source>
</evidence>
<comment type="caution">
    <text evidence="1">The sequence shown here is derived from an EMBL/GenBank/DDBJ whole genome shotgun (WGS) entry which is preliminary data.</text>
</comment>
<dbReference type="RefSeq" id="WP_219871939.1">
    <property type="nucleotide sequence ID" value="NZ_JAHZIJ010000004.1"/>
</dbReference>
<accession>A0ABS7D477</accession>
<protein>
    <submittedName>
        <fullName evidence="1">Cadherin-like domain-containing protein</fullName>
    </submittedName>
</protein>
<reference evidence="1 2" key="1">
    <citation type="submission" date="2021-07" db="EMBL/GenBank/DDBJ databases">
        <title>Paenibacillus radiodurans sp. nov., isolated from the southeastern edge of Tengger Desert.</title>
        <authorList>
            <person name="Zhang G."/>
        </authorList>
    </citation>
    <scope>NUCLEOTIDE SEQUENCE [LARGE SCALE GENOMIC DNA]</scope>
    <source>
        <strain evidence="1 2">DT7-4</strain>
    </source>
</reference>
<name>A0ABS7D477_9BACL</name>
<gene>
    <name evidence="1" type="ORF">K0T92_08025</name>
</gene>
<dbReference type="Pfam" id="PF17963">
    <property type="entry name" value="Big_9"/>
    <property type="match status" value="1"/>
</dbReference>
<dbReference type="EMBL" id="JAHZIJ010000004">
    <property type="protein sequence ID" value="MBW7474690.1"/>
    <property type="molecule type" value="Genomic_DNA"/>
</dbReference>
<sequence length="866" mass="93749">MKTEKKHKGSISRFAKLMIASAGIAALAVGIPAIAAASLPPGGGGGTILIENERVQDYLDDHFSGTLRAGDNLTIDLNAIFDEPGALEYSVVVQNASVADVKVADDTTNLRIGLKKQGTTMVTLSAKKQGQHFVEKFRLTASANSSLDANGDGAGIDEVVKYFKAHPEKFSRIEDYRNLLQAAVSSTVTMPNHAPAKRDGALSELYLFQGGQTRLDMNELFQDEDGDQLTFTVEAQPLNNGIVELLMESNGMLQVKALNYSQQPVNAIVTASDGTAATARTFQITVLKSNHPPVAHAGTLSLAEDTAATGTLSGTDVDGDAITYSLESQANKGTVTITNSSTGAYTYVPNPNANGPDTFTFKVSDGTAYSAAAQVSVHIEPVEDHIVVHPQYKVGINNDGAVTLRLNQKIEIDMERIFSNPDNKSVEYGYTYDDRLDVSMEGNYLTIAGRHEVSESPFIVNLKIKENVENSEWFSYPIRVVVTEEDDLANMRITPDPESPVDLDLAEYFDLGGLNDWTLSVASKDADNGSLSSSLAGTSLTLRGLADGASKLSVNVDDGHGGVIMDEIIVYVGEWLPHDIGTQYLNDDYEVGIFADIDLSEIFYGAVEYQVTGIEDVNHVTTDRPLHDWFGSAYGSMLRVMSTAADPASVTVRARNEFGQESEYELHFIMNYSPQYVGGVEPIIVIKGQTYLLNMNDPVRFEDADGHEMTFSAEVDDANNVTVKPANGSIIPLIGEEVGETMIHLNADDGHSTPYSLHYFGVPLAVLESMGDYVRFADAHGESQELTSTVDIASHLNGLTGPYTVSVSESSIIDSYDIDGSMLSLTAKSVHGNRIYGNAMLTVTVSDGTTYRDFNIFVYIPRQIYH</sequence>
<dbReference type="Gene3D" id="2.60.40.3440">
    <property type="match status" value="1"/>
</dbReference>